<dbReference type="Pfam" id="PF00534">
    <property type="entry name" value="Glycos_transf_1"/>
    <property type="match status" value="1"/>
</dbReference>
<accession>A0A6B1D3W2</accession>
<sequence>MPGELLMSGESGPARNAPLATPPDRPLQRDGRLKVLLDAGPAVHQSAGLARYTESLASALWRHCRDAIDLNLFYNRHSGHRPPDSLSPVPARTLTLGQYPWRLGVLACQLLRAPIVERRLEPGSIFHATEHLLPWTARPSVMTVHDLIFERYPQHHTLANRAFLRVAMPLFVRRAGAIIAVSRHTKQDILELYGTPPDKIHVVAEGIEERFRPARAEEVRRVMESHSIRRPYLLMVGTLEPRKNHALAFEALARLKAEGRPHCLVVVGSKGWLFDDVRKKVALQGLAGDVIFAGRVPDTDLPALYSGACCFLMPSLYEGFGIPVLEAMACGAPVVCSKASSLPEVAGSAARYLEPMTAEALAEAVLQVLSNPQTSAQMRAEGLRQAARFCWRDAAMRTVDVYRSVAGGAWEVGARIAQS</sequence>
<keyword evidence="1 5" id="KW-0808">Transferase</keyword>
<evidence type="ECO:0000259" key="4">
    <source>
        <dbReference type="Pfam" id="PF13439"/>
    </source>
</evidence>
<dbReference type="Gene3D" id="3.40.50.2000">
    <property type="entry name" value="Glycogen Phosphorylase B"/>
    <property type="match status" value="2"/>
</dbReference>
<evidence type="ECO:0000259" key="3">
    <source>
        <dbReference type="Pfam" id="PF00534"/>
    </source>
</evidence>
<dbReference type="GO" id="GO:0009103">
    <property type="term" value="P:lipopolysaccharide biosynthetic process"/>
    <property type="evidence" value="ECO:0007669"/>
    <property type="project" value="TreeGrafter"/>
</dbReference>
<feature type="domain" description="Glycosyltransferase subfamily 4-like N-terminal" evidence="4">
    <location>
        <begin position="48"/>
        <end position="208"/>
    </location>
</feature>
<dbReference type="EMBL" id="VXMH01000021">
    <property type="protein sequence ID" value="MYC94234.1"/>
    <property type="molecule type" value="Genomic_DNA"/>
</dbReference>
<feature type="region of interest" description="Disordered" evidence="2">
    <location>
        <begin position="1"/>
        <end position="28"/>
    </location>
</feature>
<dbReference type="SUPFAM" id="SSF53756">
    <property type="entry name" value="UDP-Glycosyltransferase/glycogen phosphorylase"/>
    <property type="match status" value="1"/>
</dbReference>
<evidence type="ECO:0000256" key="2">
    <source>
        <dbReference type="SAM" id="MobiDB-lite"/>
    </source>
</evidence>
<feature type="domain" description="Glycosyl transferase family 1" evidence="3">
    <location>
        <begin position="229"/>
        <end position="382"/>
    </location>
</feature>
<dbReference type="CDD" id="cd03809">
    <property type="entry name" value="GT4_MtfB-like"/>
    <property type="match status" value="1"/>
</dbReference>
<dbReference type="FunFam" id="3.40.50.2000:FF:000119">
    <property type="entry name" value="Glycosyl transferase group 1"/>
    <property type="match status" value="1"/>
</dbReference>
<evidence type="ECO:0000256" key="1">
    <source>
        <dbReference type="ARBA" id="ARBA00022679"/>
    </source>
</evidence>
<evidence type="ECO:0000313" key="5">
    <source>
        <dbReference type="EMBL" id="MYC94234.1"/>
    </source>
</evidence>
<dbReference type="AlphaFoldDB" id="A0A6B1D3W2"/>
<dbReference type="GO" id="GO:0016757">
    <property type="term" value="F:glycosyltransferase activity"/>
    <property type="evidence" value="ECO:0007669"/>
    <property type="project" value="InterPro"/>
</dbReference>
<name>A0A6B1D3W2_9CHLR</name>
<protein>
    <submittedName>
        <fullName evidence="5">Glycosyltransferase family 4 protein</fullName>
    </submittedName>
</protein>
<dbReference type="PANTHER" id="PTHR46401">
    <property type="entry name" value="GLYCOSYLTRANSFERASE WBBK-RELATED"/>
    <property type="match status" value="1"/>
</dbReference>
<dbReference type="Pfam" id="PF13439">
    <property type="entry name" value="Glyco_transf_4"/>
    <property type="match status" value="1"/>
</dbReference>
<comment type="caution">
    <text evidence="5">The sequence shown here is derived from an EMBL/GenBank/DDBJ whole genome shotgun (WGS) entry which is preliminary data.</text>
</comment>
<organism evidence="5">
    <name type="scientific">Caldilineaceae bacterium SB0661_bin_32</name>
    <dbReference type="NCBI Taxonomy" id="2605255"/>
    <lineage>
        <taxon>Bacteria</taxon>
        <taxon>Bacillati</taxon>
        <taxon>Chloroflexota</taxon>
        <taxon>Caldilineae</taxon>
        <taxon>Caldilineales</taxon>
        <taxon>Caldilineaceae</taxon>
    </lineage>
</organism>
<reference evidence="5" key="1">
    <citation type="submission" date="2019-09" db="EMBL/GenBank/DDBJ databases">
        <title>Characterisation of the sponge microbiome using genome-centric metagenomics.</title>
        <authorList>
            <person name="Engelberts J.P."/>
            <person name="Robbins S.J."/>
            <person name="De Goeij J.M."/>
            <person name="Aranda M."/>
            <person name="Bell S.C."/>
            <person name="Webster N.S."/>
        </authorList>
    </citation>
    <scope>NUCLEOTIDE SEQUENCE</scope>
    <source>
        <strain evidence="5">SB0661_bin_32</strain>
    </source>
</reference>
<gene>
    <name evidence="5" type="ORF">F4X14_04625</name>
</gene>
<dbReference type="InterPro" id="IPR028098">
    <property type="entry name" value="Glyco_trans_4-like_N"/>
</dbReference>
<dbReference type="PANTHER" id="PTHR46401:SF2">
    <property type="entry name" value="GLYCOSYLTRANSFERASE WBBK-RELATED"/>
    <property type="match status" value="1"/>
</dbReference>
<proteinExistence type="predicted"/>
<dbReference type="InterPro" id="IPR001296">
    <property type="entry name" value="Glyco_trans_1"/>
</dbReference>